<dbReference type="PANTHER" id="PTHR41313:SF1">
    <property type="entry name" value="DNA METHYLASE ADENINE-SPECIFIC DOMAIN-CONTAINING PROTEIN"/>
    <property type="match status" value="1"/>
</dbReference>
<evidence type="ECO:0000259" key="3">
    <source>
        <dbReference type="PROSITE" id="PS51194"/>
    </source>
</evidence>
<dbReference type="Proteomes" id="UP000095780">
    <property type="component" value="Unassembled WGS sequence"/>
</dbReference>
<dbReference type="Pfam" id="PF00271">
    <property type="entry name" value="Helicase_C"/>
    <property type="match status" value="1"/>
</dbReference>
<proteinExistence type="predicted"/>
<evidence type="ECO:0000313" key="5">
    <source>
        <dbReference type="Proteomes" id="UP000095780"/>
    </source>
</evidence>
<dbReference type="InterPro" id="IPR027417">
    <property type="entry name" value="P-loop_NTPase"/>
</dbReference>
<name>A0A174ZAD9_9FIRM</name>
<keyword evidence="4" id="KW-0489">Methyltransferase</keyword>
<gene>
    <name evidence="4" type="ORF">ERS852492_01369</name>
</gene>
<dbReference type="AlphaFoldDB" id="A0A174ZAD9"/>
<dbReference type="PANTHER" id="PTHR41313">
    <property type="entry name" value="ADENINE-SPECIFIC METHYLTRANSFERASE"/>
    <property type="match status" value="1"/>
</dbReference>
<organism evidence="4 5">
    <name type="scientific">Lachnospira eligens</name>
    <dbReference type="NCBI Taxonomy" id="39485"/>
    <lineage>
        <taxon>Bacteria</taxon>
        <taxon>Bacillati</taxon>
        <taxon>Bacillota</taxon>
        <taxon>Clostridia</taxon>
        <taxon>Lachnospirales</taxon>
        <taxon>Lachnospiraceae</taxon>
        <taxon>Lachnospira</taxon>
    </lineage>
</organism>
<dbReference type="PROSITE" id="PS51194">
    <property type="entry name" value="HELICASE_CTER"/>
    <property type="match status" value="1"/>
</dbReference>
<dbReference type="EMBL" id="CZBV01000003">
    <property type="protein sequence ID" value="CUQ84235.1"/>
    <property type="molecule type" value="Genomic_DNA"/>
</dbReference>
<feature type="region of interest" description="Disordered" evidence="2">
    <location>
        <begin position="511"/>
        <end position="533"/>
    </location>
</feature>
<dbReference type="GO" id="GO:0008168">
    <property type="term" value="F:methyltransferase activity"/>
    <property type="evidence" value="ECO:0007669"/>
    <property type="project" value="UniProtKB-KW"/>
</dbReference>
<feature type="coiled-coil region" evidence="1">
    <location>
        <begin position="452"/>
        <end position="479"/>
    </location>
</feature>
<keyword evidence="1" id="KW-0175">Coiled coil</keyword>
<reference evidence="4 5" key="1">
    <citation type="submission" date="2015-09" db="EMBL/GenBank/DDBJ databases">
        <authorList>
            <consortium name="Pathogen Informatics"/>
        </authorList>
    </citation>
    <scope>NUCLEOTIDE SEQUENCE [LARGE SCALE GENOMIC DNA]</scope>
    <source>
        <strain evidence="4 5">2789STDY5834878</strain>
    </source>
</reference>
<feature type="compositionally biased region" description="Basic and acidic residues" evidence="2">
    <location>
        <begin position="523"/>
        <end position="533"/>
    </location>
</feature>
<evidence type="ECO:0000256" key="1">
    <source>
        <dbReference type="SAM" id="Coils"/>
    </source>
</evidence>
<dbReference type="InterPro" id="IPR001650">
    <property type="entry name" value="Helicase_C-like"/>
</dbReference>
<feature type="domain" description="Helicase C-terminal" evidence="3">
    <location>
        <begin position="97"/>
        <end position="278"/>
    </location>
</feature>
<dbReference type="GO" id="GO:0032259">
    <property type="term" value="P:methylation"/>
    <property type="evidence" value="ECO:0007669"/>
    <property type="project" value="UniProtKB-KW"/>
</dbReference>
<keyword evidence="4" id="KW-0808">Transferase</keyword>
<evidence type="ECO:0000313" key="4">
    <source>
        <dbReference type="EMBL" id="CUQ84235.1"/>
    </source>
</evidence>
<dbReference type="SMART" id="SM00490">
    <property type="entry name" value="HELICc"/>
    <property type="match status" value="1"/>
</dbReference>
<dbReference type="SUPFAM" id="SSF52540">
    <property type="entry name" value="P-loop containing nucleoside triphosphate hydrolases"/>
    <property type="match status" value="1"/>
</dbReference>
<dbReference type="InterPro" id="IPR052933">
    <property type="entry name" value="DNA_Protect_Modify"/>
</dbReference>
<dbReference type="Gene3D" id="3.40.50.300">
    <property type="entry name" value="P-loop containing nucleotide triphosphate hydrolases"/>
    <property type="match status" value="1"/>
</dbReference>
<accession>A0A174ZAD9</accession>
<evidence type="ECO:0000256" key="2">
    <source>
        <dbReference type="SAM" id="MobiDB-lite"/>
    </source>
</evidence>
<protein>
    <submittedName>
        <fullName evidence="4">DNA methylase</fullName>
    </submittedName>
</protein>
<sequence>MATFKQVADIQTADMLKLPVPKANFHTEVIQPSELQQEMVRGLAERAEAIRAGGVDPRVDNMLRITNDGRKLALDMRLINPLAADDPNGKVATCARNVIRIWEQTKEQRSAQLVFCDLSTPNKNTPIEMQKNEEGIYEMIPNQFTDVYNDLKKKLMEAGVPEEEIAFIHDANTEARKKELFSKVRSGQVRILMGSTQKMGAGTNVQDRLIALHDLDCPWRPSDLAQRLGRIVRQGNLNPEVEIFRYVTEGTFDAYLYQLVENKQKFIAQIMTSKAPVRVADDVDETALSYSEIKALATGNPLIIEKCNLDMEVGKLNMLKASYLSQKYALEDMVLKKYPETITRLTERIAGYEQDLQLATAHRKPQEGFAGITILEQLYADKEAAGKAILDVCTKMTGSDAVFLGQYRGFSLVLSYDGPSNEYRMTMKGTLSHTAVLGADVFGNLTRMDNVIDGLSGKLEAVRAELADTQVQLENARTELAAPFAKEAELAEKTARLKELNILLNMDQKDKSLIDDVPDEDTPERSRSKGLER</sequence>